<dbReference type="GO" id="GO:0071013">
    <property type="term" value="C:catalytic step 2 spliceosome"/>
    <property type="evidence" value="ECO:0007669"/>
    <property type="project" value="TreeGrafter"/>
</dbReference>
<keyword evidence="3" id="KW-0539">Nucleus</keyword>
<name>A0A8J2KS01_9HEXA</name>
<dbReference type="PANTHER" id="PTHR12940">
    <property type="entry name" value="ES-2 PROTEIN - RELATED"/>
    <property type="match status" value="1"/>
</dbReference>
<feature type="region of interest" description="Disordered" evidence="4">
    <location>
        <begin position="1"/>
        <end position="23"/>
    </location>
</feature>
<evidence type="ECO:0000313" key="6">
    <source>
        <dbReference type="Proteomes" id="UP000708208"/>
    </source>
</evidence>
<evidence type="ECO:0000313" key="5">
    <source>
        <dbReference type="EMBL" id="CAG7819770.1"/>
    </source>
</evidence>
<dbReference type="Pfam" id="PF09751">
    <property type="entry name" value="Es2"/>
    <property type="match status" value="1"/>
</dbReference>
<feature type="compositionally biased region" description="Polar residues" evidence="4">
    <location>
        <begin position="470"/>
        <end position="498"/>
    </location>
</feature>
<comment type="subcellular location">
    <subcellularLocation>
        <location evidence="1">Nucleus</location>
    </subcellularLocation>
</comment>
<keyword evidence="6" id="KW-1185">Reference proteome</keyword>
<feature type="region of interest" description="Disordered" evidence="4">
    <location>
        <begin position="127"/>
        <end position="175"/>
    </location>
</feature>
<evidence type="ECO:0000256" key="3">
    <source>
        <dbReference type="ARBA" id="ARBA00023242"/>
    </source>
</evidence>
<dbReference type="PANTHER" id="PTHR12940:SF0">
    <property type="entry name" value="SPLICING FACTOR ESS-2 HOMOLOG"/>
    <property type="match status" value="1"/>
</dbReference>
<sequence>MCDTSEEEMIQSEVTTDKAEDSSTVMTKVLEPVSTNKHKTSNAVEIFKIPDAPGEKKKRIVLEEDKYAEELEKIVERDFFPDLEKLKAQNAYLSAMENNDYHMLRELYSKYSLGRKTPRLNLVTTETPSTFETPIDIPRPTPDSNAESSPTHLPMETPADDAVSTSSKTSKSSAKNMSLNHYLDTYTSEDNQSFRDIMEESDRKHKLKYAWLYDAEIQHKETVDQSLALPSMEQQALEYKRPLNIDTWTYRNKNYIMYVPDGVAFTPEEEVELAKKKPEVVLNNTRYEENPFKNANAVDTSGKTHIFKVPEGKIGLDGKEIEADAPKINGFSLVKTPAPSPGVEESPFMTWGEIEGTPFRLDGSDTPVPSTPIKPFRMMNTSKRERLAIELAEKVSHRYRDKKQKAMEAARFGLQSPSPRPTSTLDRLTSMSPAAQKFAKSHLKSRIDTDKALRESYTPKRIGTPAGLKTPNTTITPRKTPKALTTPNITPSPSISGTSLTDNLLKLPLASSLKRPKAADFF</sequence>
<evidence type="ECO:0000256" key="4">
    <source>
        <dbReference type="SAM" id="MobiDB-lite"/>
    </source>
</evidence>
<organism evidence="5 6">
    <name type="scientific">Allacma fusca</name>
    <dbReference type="NCBI Taxonomy" id="39272"/>
    <lineage>
        <taxon>Eukaryota</taxon>
        <taxon>Metazoa</taxon>
        <taxon>Ecdysozoa</taxon>
        <taxon>Arthropoda</taxon>
        <taxon>Hexapoda</taxon>
        <taxon>Collembola</taxon>
        <taxon>Symphypleona</taxon>
        <taxon>Sminthuridae</taxon>
        <taxon>Allacma</taxon>
    </lineage>
</organism>
<dbReference type="InterPro" id="IPR019148">
    <property type="entry name" value="Nuclear_protein_DGCR14_ESS-2"/>
</dbReference>
<feature type="compositionally biased region" description="Low complexity" evidence="4">
    <location>
        <begin position="164"/>
        <end position="173"/>
    </location>
</feature>
<dbReference type="EMBL" id="CAJVCH010459321">
    <property type="protein sequence ID" value="CAG7819770.1"/>
    <property type="molecule type" value="Genomic_DNA"/>
</dbReference>
<dbReference type="OrthoDB" id="19679at2759"/>
<feature type="compositionally biased region" description="Polar residues" evidence="4">
    <location>
        <begin position="142"/>
        <end position="151"/>
    </location>
</feature>
<reference evidence="5" key="1">
    <citation type="submission" date="2021-06" db="EMBL/GenBank/DDBJ databases">
        <authorList>
            <person name="Hodson N. C."/>
            <person name="Mongue J. A."/>
            <person name="Jaron S. K."/>
        </authorList>
    </citation>
    <scope>NUCLEOTIDE SEQUENCE</scope>
</reference>
<dbReference type="AlphaFoldDB" id="A0A8J2KS01"/>
<protein>
    <submittedName>
        <fullName evidence="5">Uncharacterized protein</fullName>
    </submittedName>
</protein>
<comment type="caution">
    <text evidence="5">The sequence shown here is derived from an EMBL/GenBank/DDBJ whole genome shotgun (WGS) entry which is preliminary data.</text>
</comment>
<accession>A0A8J2KS01</accession>
<dbReference type="Proteomes" id="UP000708208">
    <property type="component" value="Unassembled WGS sequence"/>
</dbReference>
<evidence type="ECO:0000256" key="2">
    <source>
        <dbReference type="ARBA" id="ARBA00009072"/>
    </source>
</evidence>
<feature type="region of interest" description="Disordered" evidence="4">
    <location>
        <begin position="452"/>
        <end position="498"/>
    </location>
</feature>
<comment type="similarity">
    <text evidence="2">Belongs to the ESS2 family.</text>
</comment>
<proteinExistence type="inferred from homology"/>
<gene>
    <name evidence="5" type="ORF">AFUS01_LOCUS30200</name>
</gene>
<evidence type="ECO:0000256" key="1">
    <source>
        <dbReference type="ARBA" id="ARBA00004123"/>
    </source>
</evidence>
<feature type="compositionally biased region" description="Acidic residues" evidence="4">
    <location>
        <begin position="1"/>
        <end position="10"/>
    </location>
</feature>